<protein>
    <submittedName>
        <fullName evidence="4">Peptidase M16</fullName>
    </submittedName>
</protein>
<dbReference type="AlphaFoldDB" id="A0A1Y2PBJ7"/>
<dbReference type="SUPFAM" id="SSF63411">
    <property type="entry name" value="LuxS/MPP-like metallohydrolase"/>
    <property type="match status" value="2"/>
</dbReference>
<feature type="signal peptide" evidence="1">
    <location>
        <begin position="1"/>
        <end position="20"/>
    </location>
</feature>
<evidence type="ECO:0000313" key="5">
    <source>
        <dbReference type="Proteomes" id="UP000194221"/>
    </source>
</evidence>
<comment type="caution">
    <text evidence="4">The sequence shown here is derived from an EMBL/GenBank/DDBJ whole genome shotgun (WGS) entry which is preliminary data.</text>
</comment>
<sequence>MKTKIFSIIAIMFLSLTVSAQIDRTKQPKPGPAPKINLGTPEKFSLSNGLQVLVVENHKLPRVTATLTIDNPPMTYGNKKGVEGLLSSMLGSGSKNTPKATFDEEVDFLGANVSFWDEGARASSLSKYFPKVLGLMADAALNPVFTQEEFDKQMKQSLDGIKNGEKSVQAIASRVQNVLTYGKNHPFGEFTSEATLKNVTLQDVENLYNKTYKPNNAYLVIIGDVKFKEVKTLVKDLFSSWKKSDMIAQQLPKVENPSTTEIDFINMPNAVQSELAIINSVDLKMGDKDYYAALLANQILGGGGTGRLYKNLREDKGYTYGSYSSIGSSRYASRFKTSASVRNMVTDSAMVEAMKEINKIRYKKATQEELDIAKAKYIGNFVRNVEKPQTVASYALNILTNKLPKDYYKNYLKNINSVTLDDVQNAAIKYFKGDKARIIITGKGIDVLKNLEKTANYKINYFDKNGNPTEKPAMSKTIPAGVTKNTVINKYFDAIGGADKVKNLKSTMVVYEAEAMGRKIQNTEKRTATHFANATAMNGNTMMKVTMDKDAIKMNGQPLPPAMAKDFSFTLGTFPEVGYLNNAETKLTGIEPINGKDAYVVSKKGKIVSITSYYDVDSGLKVKEVQNINMGGRTQTQEATFGDYKEFNGVKFPGKKSGSLGPQKVQYVLKDAKINEGVSDADFK</sequence>
<feature type="domain" description="Peptidase M16 C-terminal" evidence="3">
    <location>
        <begin position="198"/>
        <end position="376"/>
    </location>
</feature>
<dbReference type="PANTHER" id="PTHR11851">
    <property type="entry name" value="METALLOPROTEASE"/>
    <property type="match status" value="1"/>
</dbReference>
<gene>
    <name evidence="4" type="ORF">WH52_13485</name>
</gene>
<dbReference type="PANTHER" id="PTHR11851:SF224">
    <property type="entry name" value="PROCESSING PROTEASE"/>
    <property type="match status" value="1"/>
</dbReference>
<dbReference type="InParanoid" id="A0A1Y2PBJ7"/>
<organism evidence="4 5">
    <name type="scientific">Tenacibaculum holothuriorum</name>
    <dbReference type="NCBI Taxonomy" id="1635173"/>
    <lineage>
        <taxon>Bacteria</taxon>
        <taxon>Pseudomonadati</taxon>
        <taxon>Bacteroidota</taxon>
        <taxon>Flavobacteriia</taxon>
        <taxon>Flavobacteriales</taxon>
        <taxon>Flavobacteriaceae</taxon>
        <taxon>Tenacibaculum</taxon>
    </lineage>
</organism>
<evidence type="ECO:0000259" key="3">
    <source>
        <dbReference type="Pfam" id="PF05193"/>
    </source>
</evidence>
<dbReference type="Gene3D" id="3.30.830.10">
    <property type="entry name" value="Metalloenzyme, LuxS/M16 peptidase-like"/>
    <property type="match status" value="2"/>
</dbReference>
<evidence type="ECO:0000259" key="2">
    <source>
        <dbReference type="Pfam" id="PF00675"/>
    </source>
</evidence>
<keyword evidence="5" id="KW-1185">Reference proteome</keyword>
<dbReference type="GO" id="GO:0046872">
    <property type="term" value="F:metal ion binding"/>
    <property type="evidence" value="ECO:0007669"/>
    <property type="project" value="InterPro"/>
</dbReference>
<dbReference type="Pfam" id="PF00675">
    <property type="entry name" value="Peptidase_M16"/>
    <property type="match status" value="1"/>
</dbReference>
<evidence type="ECO:0000313" key="4">
    <source>
        <dbReference type="EMBL" id="OSY87068.1"/>
    </source>
</evidence>
<dbReference type="OrthoDB" id="9811314at2"/>
<dbReference type="InterPro" id="IPR011249">
    <property type="entry name" value="Metalloenz_LuxS/M16"/>
</dbReference>
<dbReference type="InterPro" id="IPR007863">
    <property type="entry name" value="Peptidase_M16_C"/>
</dbReference>
<name>A0A1Y2PBJ7_9FLAO</name>
<dbReference type="RefSeq" id="WP_086031494.1">
    <property type="nucleotide sequence ID" value="NZ_LAPZ01000015.1"/>
</dbReference>
<dbReference type="Proteomes" id="UP000194221">
    <property type="component" value="Unassembled WGS sequence"/>
</dbReference>
<dbReference type="InterPro" id="IPR011765">
    <property type="entry name" value="Pept_M16_N"/>
</dbReference>
<dbReference type="STRING" id="1635173.WH52_13485"/>
<dbReference type="Pfam" id="PF05193">
    <property type="entry name" value="Peptidase_M16_C"/>
    <property type="match status" value="1"/>
</dbReference>
<keyword evidence="1" id="KW-0732">Signal</keyword>
<dbReference type="EMBL" id="LAPZ01000015">
    <property type="protein sequence ID" value="OSY87068.1"/>
    <property type="molecule type" value="Genomic_DNA"/>
</dbReference>
<evidence type="ECO:0000256" key="1">
    <source>
        <dbReference type="SAM" id="SignalP"/>
    </source>
</evidence>
<feature type="chain" id="PRO_5011988339" evidence="1">
    <location>
        <begin position="21"/>
        <end position="684"/>
    </location>
</feature>
<feature type="domain" description="Peptidase M16 N-terminal" evidence="2">
    <location>
        <begin position="57"/>
        <end position="170"/>
    </location>
</feature>
<dbReference type="InterPro" id="IPR050361">
    <property type="entry name" value="MPP/UQCRC_Complex"/>
</dbReference>
<proteinExistence type="predicted"/>
<reference evidence="4 5" key="1">
    <citation type="submission" date="2015-03" db="EMBL/GenBank/DDBJ databases">
        <title>Genome sequence of Tenacibaculum sp. S2-2, isolated from intestinal microbiota of sea cucumber, Apostichopus japonicas.</title>
        <authorList>
            <person name="Shao Z."/>
            <person name="Wang L."/>
            <person name="Li X."/>
        </authorList>
    </citation>
    <scope>NUCLEOTIDE SEQUENCE [LARGE SCALE GENOMIC DNA]</scope>
    <source>
        <strain evidence="4 5">S2-2</strain>
    </source>
</reference>
<accession>A0A1Y2PBJ7</accession>